<dbReference type="Gene3D" id="1.10.357.10">
    <property type="entry name" value="Tetracycline Repressor, domain 2"/>
    <property type="match status" value="1"/>
</dbReference>
<dbReference type="InterPro" id="IPR023772">
    <property type="entry name" value="DNA-bd_HTH_TetR-type_CS"/>
</dbReference>
<dbReference type="PRINTS" id="PR00455">
    <property type="entry name" value="HTHTETR"/>
</dbReference>
<protein>
    <submittedName>
        <fullName evidence="7">TetR/AcrR family transcriptional regulator</fullName>
    </submittedName>
</protein>
<dbReference type="InterPro" id="IPR009057">
    <property type="entry name" value="Homeodomain-like_sf"/>
</dbReference>
<feature type="region of interest" description="Disordered" evidence="5">
    <location>
        <begin position="196"/>
        <end position="252"/>
    </location>
</feature>
<keyword evidence="8" id="KW-1185">Reference proteome</keyword>
<dbReference type="PANTHER" id="PTHR30055">
    <property type="entry name" value="HTH-TYPE TRANSCRIPTIONAL REGULATOR RUTR"/>
    <property type="match status" value="1"/>
</dbReference>
<evidence type="ECO:0000256" key="4">
    <source>
        <dbReference type="PROSITE-ProRule" id="PRU00335"/>
    </source>
</evidence>
<dbReference type="SUPFAM" id="SSF46689">
    <property type="entry name" value="Homeodomain-like"/>
    <property type="match status" value="1"/>
</dbReference>
<accession>A0A516GG57</accession>
<gene>
    <name evidence="7" type="ORF">FNH13_09270</name>
</gene>
<dbReference type="Proteomes" id="UP000315395">
    <property type="component" value="Chromosome"/>
</dbReference>
<feature type="compositionally biased region" description="Low complexity" evidence="5">
    <location>
        <begin position="197"/>
        <end position="220"/>
    </location>
</feature>
<dbReference type="PANTHER" id="PTHR30055:SF234">
    <property type="entry name" value="HTH-TYPE TRANSCRIPTIONAL REGULATOR BETI"/>
    <property type="match status" value="1"/>
</dbReference>
<organism evidence="7 8">
    <name type="scientific">Ornithinimicrobium ciconiae</name>
    <dbReference type="NCBI Taxonomy" id="2594265"/>
    <lineage>
        <taxon>Bacteria</taxon>
        <taxon>Bacillati</taxon>
        <taxon>Actinomycetota</taxon>
        <taxon>Actinomycetes</taxon>
        <taxon>Micrococcales</taxon>
        <taxon>Ornithinimicrobiaceae</taxon>
        <taxon>Ornithinimicrobium</taxon>
    </lineage>
</organism>
<dbReference type="EMBL" id="CP041616">
    <property type="protein sequence ID" value="QDO90320.1"/>
    <property type="molecule type" value="Genomic_DNA"/>
</dbReference>
<evidence type="ECO:0000259" key="6">
    <source>
        <dbReference type="PROSITE" id="PS50977"/>
    </source>
</evidence>
<evidence type="ECO:0000256" key="2">
    <source>
        <dbReference type="ARBA" id="ARBA00023125"/>
    </source>
</evidence>
<keyword evidence="2 4" id="KW-0238">DNA-binding</keyword>
<dbReference type="InterPro" id="IPR036271">
    <property type="entry name" value="Tet_transcr_reg_TetR-rel_C_sf"/>
</dbReference>
<dbReference type="InterPro" id="IPR050109">
    <property type="entry name" value="HTH-type_TetR-like_transc_reg"/>
</dbReference>
<dbReference type="InterPro" id="IPR001647">
    <property type="entry name" value="HTH_TetR"/>
</dbReference>
<dbReference type="PROSITE" id="PS01081">
    <property type="entry name" value="HTH_TETR_1"/>
    <property type="match status" value="1"/>
</dbReference>
<dbReference type="PROSITE" id="PS50977">
    <property type="entry name" value="HTH_TETR_2"/>
    <property type="match status" value="1"/>
</dbReference>
<dbReference type="Gene3D" id="1.10.10.60">
    <property type="entry name" value="Homeodomain-like"/>
    <property type="match status" value="1"/>
</dbReference>
<evidence type="ECO:0000256" key="3">
    <source>
        <dbReference type="ARBA" id="ARBA00023163"/>
    </source>
</evidence>
<sequence>MDRTARTPRGARTRAKLLEAAEHVFATVGYHEASIVKITEQAGVALGTFYTHFEGKKEIFDEVVLDLSHRVRHAMSGASRGVTDRIEAERAGFRAFFRFTAEHPALYRIIRQAEFVSPESMRRHYDNIVDGYASGLAAARERGDIRDVDPVVAAWALMGAGELIGMRWVLWEQADQIPEHIYEGLMDVIRGALAPDQSESGQSESGQPESGESESGQSESSADRGRAKPLQKGGVDLRNPSENSGSTEGMQQ</sequence>
<evidence type="ECO:0000256" key="5">
    <source>
        <dbReference type="SAM" id="MobiDB-lite"/>
    </source>
</evidence>
<dbReference type="GO" id="GO:0003700">
    <property type="term" value="F:DNA-binding transcription factor activity"/>
    <property type="evidence" value="ECO:0007669"/>
    <property type="project" value="TreeGrafter"/>
</dbReference>
<feature type="domain" description="HTH tetR-type" evidence="6">
    <location>
        <begin position="11"/>
        <end position="71"/>
    </location>
</feature>
<evidence type="ECO:0000313" key="8">
    <source>
        <dbReference type="Proteomes" id="UP000315395"/>
    </source>
</evidence>
<dbReference type="GO" id="GO:0000976">
    <property type="term" value="F:transcription cis-regulatory region binding"/>
    <property type="evidence" value="ECO:0007669"/>
    <property type="project" value="TreeGrafter"/>
</dbReference>
<reference evidence="7 8" key="1">
    <citation type="submission" date="2019-07" db="EMBL/GenBank/DDBJ databases">
        <title>complete genome sequencing of Ornithinimicrobium sp. H23M54.</title>
        <authorList>
            <person name="Bae J.-W."/>
            <person name="Lee S.-Y."/>
        </authorList>
    </citation>
    <scope>NUCLEOTIDE SEQUENCE [LARGE SCALE GENOMIC DNA]</scope>
    <source>
        <strain evidence="7 8">H23M54</strain>
    </source>
</reference>
<dbReference type="AlphaFoldDB" id="A0A516GG57"/>
<evidence type="ECO:0000313" key="7">
    <source>
        <dbReference type="EMBL" id="QDO90320.1"/>
    </source>
</evidence>
<keyword evidence="3" id="KW-0804">Transcription</keyword>
<keyword evidence="1" id="KW-0805">Transcription regulation</keyword>
<dbReference type="OrthoDB" id="5112469at2"/>
<proteinExistence type="predicted"/>
<dbReference type="SUPFAM" id="SSF48498">
    <property type="entry name" value="Tetracyclin repressor-like, C-terminal domain"/>
    <property type="match status" value="1"/>
</dbReference>
<dbReference type="KEGG" id="orz:FNH13_09270"/>
<feature type="compositionally biased region" description="Polar residues" evidence="5">
    <location>
        <begin position="240"/>
        <end position="252"/>
    </location>
</feature>
<feature type="DNA-binding region" description="H-T-H motif" evidence="4">
    <location>
        <begin position="34"/>
        <end position="53"/>
    </location>
</feature>
<dbReference type="Pfam" id="PF00440">
    <property type="entry name" value="TetR_N"/>
    <property type="match status" value="1"/>
</dbReference>
<evidence type="ECO:0000256" key="1">
    <source>
        <dbReference type="ARBA" id="ARBA00023015"/>
    </source>
</evidence>
<name>A0A516GG57_9MICO</name>